<dbReference type="InterPro" id="IPR011006">
    <property type="entry name" value="CheY-like_superfamily"/>
</dbReference>
<protein>
    <recommendedName>
        <fullName evidence="5">ANTAR domain-containing protein</fullName>
    </recommendedName>
</protein>
<dbReference type="Gene3D" id="3.30.450.40">
    <property type="match status" value="1"/>
</dbReference>
<evidence type="ECO:0000313" key="6">
    <source>
        <dbReference type="EMBL" id="CCH85812.1"/>
    </source>
</evidence>
<dbReference type="PATRIC" id="fig|477641.3.peg.331"/>
<reference evidence="6 7" key="1">
    <citation type="journal article" date="2012" name="J. Bacteriol.">
        <title>Genome Sequence of Radiation-Resistant Modestobacter marinus Strain BC501, a Representative Actinobacterium That Thrives on Calcareous Stone Surfaces.</title>
        <authorList>
            <person name="Normand P."/>
            <person name="Gury J."/>
            <person name="Pujic P."/>
            <person name="Chouaia B."/>
            <person name="Crotti E."/>
            <person name="Brusetti L."/>
            <person name="Daffonchio D."/>
            <person name="Vacherie B."/>
            <person name="Barbe V."/>
            <person name="Medigue C."/>
            <person name="Calteau A."/>
            <person name="Ghodhbane-Gtari F."/>
            <person name="Essoussi I."/>
            <person name="Nouioui I."/>
            <person name="Abbassi-Ghozzi I."/>
            <person name="Gtari M."/>
        </authorList>
    </citation>
    <scope>NUCLEOTIDE SEQUENCE [LARGE SCALE GENOMIC DNA]</scope>
    <source>
        <strain evidence="7">BC 501</strain>
    </source>
</reference>
<dbReference type="STRING" id="477641.MODMU_0354"/>
<gene>
    <name evidence="6" type="ordered locus">MODMU_0354</name>
</gene>
<dbReference type="InterPro" id="IPR003018">
    <property type="entry name" value="GAF"/>
</dbReference>
<dbReference type="InterPro" id="IPR036388">
    <property type="entry name" value="WH-like_DNA-bd_sf"/>
</dbReference>
<keyword evidence="2" id="KW-0418">Kinase</keyword>
<keyword evidence="4" id="KW-0804">Transcription</keyword>
<sequence>MSPADQPAPTASTARELLAGLPLRHTTVPLLTHTLAHLVKQALRGGIEASVSMPDGRRMTTAAATGPLAVTLDQAQYTAGQGPCLHAATTGEPTEVVDTRTDPRWTHFAQQAVQHGTLSSLSLPLGVPADVTGSLNIYAPVPGAFDDHARTTAAELAFQAAVALRNVRDYQAVLAEAARLRADSDTRSVIEQATGMLIERLDLAAPDALRVLIEIAERTAATVGDVAAHLVATGDLLEPPQP</sequence>
<dbReference type="Gene3D" id="1.10.10.10">
    <property type="entry name" value="Winged helix-like DNA-binding domain superfamily/Winged helix DNA-binding domain"/>
    <property type="match status" value="1"/>
</dbReference>
<dbReference type="PIRSF" id="PIRSF036625">
    <property type="entry name" value="GAF_ANTAR"/>
    <property type="match status" value="1"/>
</dbReference>
<dbReference type="SUPFAM" id="SSF52172">
    <property type="entry name" value="CheY-like"/>
    <property type="match status" value="1"/>
</dbReference>
<organism evidence="6 7">
    <name type="scientific">Modestobacter italicus (strain DSM 44449 / CECT 9708 / BC 501)</name>
    <dbReference type="NCBI Taxonomy" id="2732864"/>
    <lineage>
        <taxon>Bacteria</taxon>
        <taxon>Bacillati</taxon>
        <taxon>Actinomycetota</taxon>
        <taxon>Actinomycetes</taxon>
        <taxon>Geodermatophilales</taxon>
        <taxon>Geodermatophilaceae</taxon>
        <taxon>Modestobacter</taxon>
    </lineage>
</organism>
<dbReference type="SMART" id="SM00065">
    <property type="entry name" value="GAF"/>
    <property type="match status" value="1"/>
</dbReference>
<dbReference type="Pfam" id="PF13185">
    <property type="entry name" value="GAF_2"/>
    <property type="match status" value="1"/>
</dbReference>
<dbReference type="InterPro" id="IPR012074">
    <property type="entry name" value="GAF_ANTAR"/>
</dbReference>
<dbReference type="GO" id="GO:0003723">
    <property type="term" value="F:RNA binding"/>
    <property type="evidence" value="ECO:0007669"/>
    <property type="project" value="InterPro"/>
</dbReference>
<dbReference type="SUPFAM" id="SSF55781">
    <property type="entry name" value="GAF domain-like"/>
    <property type="match status" value="1"/>
</dbReference>
<dbReference type="AlphaFoldDB" id="I4EQZ9"/>
<dbReference type="Proteomes" id="UP000006461">
    <property type="component" value="Chromosome"/>
</dbReference>
<dbReference type="KEGG" id="mmar:MODMU_0354"/>
<evidence type="ECO:0000313" key="7">
    <source>
        <dbReference type="Proteomes" id="UP000006461"/>
    </source>
</evidence>
<dbReference type="PROSITE" id="PS50921">
    <property type="entry name" value="ANTAR"/>
    <property type="match status" value="1"/>
</dbReference>
<dbReference type="GO" id="GO:0016301">
    <property type="term" value="F:kinase activity"/>
    <property type="evidence" value="ECO:0007669"/>
    <property type="project" value="UniProtKB-KW"/>
</dbReference>
<evidence type="ECO:0000256" key="4">
    <source>
        <dbReference type="ARBA" id="ARBA00023163"/>
    </source>
</evidence>
<accession>I4EQZ9</accession>
<evidence type="ECO:0000256" key="3">
    <source>
        <dbReference type="ARBA" id="ARBA00023015"/>
    </source>
</evidence>
<dbReference type="OrthoDB" id="3688893at2"/>
<dbReference type="OMA" id="NLACGVI"/>
<dbReference type="EMBL" id="FO203431">
    <property type="protein sequence ID" value="CCH85812.1"/>
    <property type="molecule type" value="Genomic_DNA"/>
</dbReference>
<name>I4EQZ9_MODI5</name>
<keyword evidence="7" id="KW-1185">Reference proteome</keyword>
<dbReference type="InterPro" id="IPR005561">
    <property type="entry name" value="ANTAR"/>
</dbReference>
<feature type="domain" description="ANTAR" evidence="5">
    <location>
        <begin position="170"/>
        <end position="231"/>
    </location>
</feature>
<evidence type="ECO:0000259" key="5">
    <source>
        <dbReference type="PROSITE" id="PS50921"/>
    </source>
</evidence>
<dbReference type="SMART" id="SM01012">
    <property type="entry name" value="ANTAR"/>
    <property type="match status" value="1"/>
</dbReference>
<evidence type="ECO:0000256" key="1">
    <source>
        <dbReference type="ARBA" id="ARBA00022679"/>
    </source>
</evidence>
<dbReference type="eggNOG" id="COG2203">
    <property type="taxonomic scope" value="Bacteria"/>
</dbReference>
<keyword evidence="3" id="KW-0805">Transcription regulation</keyword>
<dbReference type="InterPro" id="IPR029016">
    <property type="entry name" value="GAF-like_dom_sf"/>
</dbReference>
<dbReference type="Pfam" id="PF03861">
    <property type="entry name" value="ANTAR"/>
    <property type="match status" value="1"/>
</dbReference>
<keyword evidence="1" id="KW-0808">Transferase</keyword>
<evidence type="ECO:0000256" key="2">
    <source>
        <dbReference type="ARBA" id="ARBA00022777"/>
    </source>
</evidence>
<dbReference type="HOGENOM" id="CLU_074354_2_0_11"/>
<proteinExistence type="predicted"/>